<dbReference type="GO" id="GO:0005886">
    <property type="term" value="C:plasma membrane"/>
    <property type="evidence" value="ECO:0007669"/>
    <property type="project" value="InterPro"/>
</dbReference>
<dbReference type="PANTHER" id="PTHR37461">
    <property type="entry name" value="ANTI-SIGMA-K FACTOR RSKA"/>
    <property type="match status" value="1"/>
</dbReference>
<evidence type="ECO:0000313" key="2">
    <source>
        <dbReference type="EMBL" id="SET68382.1"/>
    </source>
</evidence>
<gene>
    <name evidence="2" type="ORF">SAMN04489858_10856</name>
</gene>
<protein>
    <submittedName>
        <fullName evidence="2">Anti-sigma-K factor RskA</fullName>
    </submittedName>
</protein>
<accession>A0A1I0GDR0</accession>
<organism evidence="2 3">
    <name type="scientific">Paracoccus homiensis</name>
    <dbReference type="NCBI Taxonomy" id="364199"/>
    <lineage>
        <taxon>Bacteria</taxon>
        <taxon>Pseudomonadati</taxon>
        <taxon>Pseudomonadota</taxon>
        <taxon>Alphaproteobacteria</taxon>
        <taxon>Rhodobacterales</taxon>
        <taxon>Paracoccaceae</taxon>
        <taxon>Paracoccus</taxon>
    </lineage>
</organism>
<dbReference type="Pfam" id="PF10099">
    <property type="entry name" value="RskA_C"/>
    <property type="match status" value="1"/>
</dbReference>
<dbReference type="RefSeq" id="WP_090735178.1">
    <property type="nucleotide sequence ID" value="NZ_CP177219.1"/>
</dbReference>
<dbReference type="AlphaFoldDB" id="A0A1I0GDR0"/>
<dbReference type="InterPro" id="IPR018764">
    <property type="entry name" value="RskA_C"/>
</dbReference>
<name>A0A1I0GDR0_9RHOB</name>
<dbReference type="OrthoDB" id="9816387at2"/>
<keyword evidence="3" id="KW-1185">Reference proteome</keyword>
<proteinExistence type="predicted"/>
<dbReference type="Proteomes" id="UP000199180">
    <property type="component" value="Unassembled WGS sequence"/>
</dbReference>
<feature type="domain" description="Anti-sigma K factor RskA C-terminal" evidence="1">
    <location>
        <begin position="107"/>
        <end position="229"/>
    </location>
</feature>
<dbReference type="PANTHER" id="PTHR37461:SF1">
    <property type="entry name" value="ANTI-SIGMA-K FACTOR RSKA"/>
    <property type="match status" value="1"/>
</dbReference>
<dbReference type="EMBL" id="FOHO01000008">
    <property type="protein sequence ID" value="SET68382.1"/>
    <property type="molecule type" value="Genomic_DNA"/>
</dbReference>
<dbReference type="STRING" id="364199.SAMN04489858_10856"/>
<dbReference type="GO" id="GO:0016989">
    <property type="term" value="F:sigma factor antagonist activity"/>
    <property type="evidence" value="ECO:0007669"/>
    <property type="project" value="TreeGrafter"/>
</dbReference>
<evidence type="ECO:0000313" key="3">
    <source>
        <dbReference type="Proteomes" id="UP000199180"/>
    </source>
</evidence>
<sequence>MTEDTPLTPDEHDSALAAELALGLLEGPEAEAATTRMTEDAGFAQQVRDWQERLAGLAMQLTPVMAPARAKQGIRERLGFGMAPLAEDPTETRPWWRGPIGALAGLVAVAAVAAFLWLPGNAPITPTGAQPDYQAQLQSEAGDLRVAARLDGREMEIDLQDGAAGEGRDLEIWWIKPDGSAPISIGLVPRSGNARMELPADLDPTEGIKIALTDEPAGGSPTGQATGPIVAVADLTRL</sequence>
<evidence type="ECO:0000259" key="1">
    <source>
        <dbReference type="Pfam" id="PF10099"/>
    </source>
</evidence>
<reference evidence="2 3" key="1">
    <citation type="submission" date="2016-10" db="EMBL/GenBank/DDBJ databases">
        <authorList>
            <person name="de Groot N.N."/>
        </authorList>
    </citation>
    <scope>NUCLEOTIDE SEQUENCE [LARGE SCALE GENOMIC DNA]</scope>
    <source>
        <strain evidence="2 3">DSM 17862</strain>
    </source>
</reference>
<dbReference type="InterPro" id="IPR051474">
    <property type="entry name" value="Anti-sigma-K/W_factor"/>
</dbReference>
<dbReference type="GO" id="GO:0006417">
    <property type="term" value="P:regulation of translation"/>
    <property type="evidence" value="ECO:0007669"/>
    <property type="project" value="TreeGrafter"/>
</dbReference>